<feature type="compositionally biased region" description="Low complexity" evidence="1">
    <location>
        <begin position="32"/>
        <end position="45"/>
    </location>
</feature>
<keyword evidence="3" id="KW-1185">Reference proteome</keyword>
<evidence type="ECO:0000256" key="1">
    <source>
        <dbReference type="SAM" id="MobiDB-lite"/>
    </source>
</evidence>
<feature type="compositionally biased region" description="Basic and acidic residues" evidence="1">
    <location>
        <begin position="48"/>
        <end position="57"/>
    </location>
</feature>
<gene>
    <name evidence="2" type="ORF">TWF481_007834</name>
</gene>
<reference evidence="2 3" key="1">
    <citation type="submission" date="2023-08" db="EMBL/GenBank/DDBJ databases">
        <authorList>
            <person name="Palmer J.M."/>
        </authorList>
    </citation>
    <scope>NUCLEOTIDE SEQUENCE [LARGE SCALE GENOMIC DNA]</scope>
    <source>
        <strain evidence="2 3">TWF481</strain>
    </source>
</reference>
<protein>
    <recommendedName>
        <fullName evidence="4">IBR domain-containing protein</fullName>
    </recommendedName>
</protein>
<evidence type="ECO:0000313" key="2">
    <source>
        <dbReference type="EMBL" id="KAK6502787.1"/>
    </source>
</evidence>
<feature type="compositionally biased region" description="Acidic residues" evidence="1">
    <location>
        <begin position="1"/>
        <end position="11"/>
    </location>
</feature>
<dbReference type="AlphaFoldDB" id="A0AAV9W751"/>
<feature type="region of interest" description="Disordered" evidence="1">
    <location>
        <begin position="1"/>
        <end position="65"/>
    </location>
</feature>
<organism evidence="2 3">
    <name type="scientific">Arthrobotrys musiformis</name>
    <dbReference type="NCBI Taxonomy" id="47236"/>
    <lineage>
        <taxon>Eukaryota</taxon>
        <taxon>Fungi</taxon>
        <taxon>Dikarya</taxon>
        <taxon>Ascomycota</taxon>
        <taxon>Pezizomycotina</taxon>
        <taxon>Orbiliomycetes</taxon>
        <taxon>Orbiliales</taxon>
        <taxon>Orbiliaceae</taxon>
        <taxon>Arthrobotrys</taxon>
    </lineage>
</organism>
<evidence type="ECO:0000313" key="3">
    <source>
        <dbReference type="Proteomes" id="UP001370758"/>
    </source>
</evidence>
<feature type="region of interest" description="Disordered" evidence="1">
    <location>
        <begin position="436"/>
        <end position="457"/>
    </location>
</feature>
<dbReference type="Proteomes" id="UP001370758">
    <property type="component" value="Unassembled WGS sequence"/>
</dbReference>
<name>A0AAV9W751_9PEZI</name>
<evidence type="ECO:0008006" key="4">
    <source>
        <dbReference type="Google" id="ProtNLM"/>
    </source>
</evidence>
<sequence length="495" mass="54899">MDPIIEEDESMEPALFEPQTPFSNSSSRKEASSSASPADSDTSSSNHPIEEGTHQEEAVGGGRRQRRVFDIYTFSPSQQIPRDRLTDQPPATLWPPKGPVQCNYVLCSPELNEQYTASHQCRPGITKAQSTIGVDVESEILKLTKKERPTGGPLRSFSLKIAELPPPPLIPPSSSTAENECSRLDIPVLETCKRPKIPFRRRPLPVENNPQQRVSLIASGIKIPSKWGQTENASTPQKPYETRMCTGCDRYITLTKTQYVCNDIGCSNRLCDRCYNIWLDAKWEGRGIVTPERFRMAHTAAEIRQRYAKGMLRNANIPLEEKVRYIGEATAVAAGHSFVDEYNRIHRAGYKTDPSRYRKLNLTSLKQAFGKEEVEMHLLDSSMTKESCITASDEVGPGEFDDIESESSVNDDLALWGWDYATNKRDAAATGRTAPALPQVDYQPPTHVAPPSPSTSSLTIISAPEAVIGRAEVETLRSSSPSWTIWSLDSSDSLA</sequence>
<accession>A0AAV9W751</accession>
<comment type="caution">
    <text evidence="2">The sequence shown here is derived from an EMBL/GenBank/DDBJ whole genome shotgun (WGS) entry which is preliminary data.</text>
</comment>
<proteinExistence type="predicted"/>
<dbReference type="EMBL" id="JAVHJL010000005">
    <property type="protein sequence ID" value="KAK6502787.1"/>
    <property type="molecule type" value="Genomic_DNA"/>
</dbReference>